<dbReference type="AlphaFoldDB" id="A0A2G8L2H5"/>
<keyword evidence="6 10" id="KW-0675">Receptor</keyword>
<feature type="domain" description="G-protein coupled receptors family 1 profile" evidence="9">
    <location>
        <begin position="59"/>
        <end position="122"/>
    </location>
</feature>
<evidence type="ECO:0000256" key="3">
    <source>
        <dbReference type="ARBA" id="ARBA00022989"/>
    </source>
</evidence>
<protein>
    <submittedName>
        <fullName evidence="10">Orexin receptor-like protein</fullName>
    </submittedName>
</protein>
<reference evidence="10 11" key="1">
    <citation type="journal article" date="2017" name="PLoS Biol.">
        <title>The sea cucumber genome provides insights into morphological evolution and visceral regeneration.</title>
        <authorList>
            <person name="Zhang X."/>
            <person name="Sun L."/>
            <person name="Yuan J."/>
            <person name="Sun Y."/>
            <person name="Gao Y."/>
            <person name="Zhang L."/>
            <person name="Li S."/>
            <person name="Dai H."/>
            <person name="Hamel J.F."/>
            <person name="Liu C."/>
            <person name="Yu Y."/>
            <person name="Liu S."/>
            <person name="Lin W."/>
            <person name="Guo K."/>
            <person name="Jin S."/>
            <person name="Xu P."/>
            <person name="Storey K.B."/>
            <person name="Huan P."/>
            <person name="Zhang T."/>
            <person name="Zhou Y."/>
            <person name="Zhang J."/>
            <person name="Lin C."/>
            <person name="Li X."/>
            <person name="Xing L."/>
            <person name="Huo D."/>
            <person name="Sun M."/>
            <person name="Wang L."/>
            <person name="Mercier A."/>
            <person name="Li F."/>
            <person name="Yang H."/>
            <person name="Xiang J."/>
        </authorList>
    </citation>
    <scope>NUCLEOTIDE SEQUENCE [LARGE SCALE GENOMIC DNA]</scope>
    <source>
        <strain evidence="10">Shaxun</strain>
        <tissue evidence="10">Muscle</tissue>
    </source>
</reference>
<evidence type="ECO:0000256" key="1">
    <source>
        <dbReference type="ARBA" id="ARBA00004141"/>
    </source>
</evidence>
<dbReference type="InterPro" id="IPR017452">
    <property type="entry name" value="GPCR_Rhodpsn_7TM"/>
</dbReference>
<dbReference type="PANTHER" id="PTHR24235">
    <property type="entry name" value="NEUROPEPTIDE Y RECEPTOR"/>
    <property type="match status" value="1"/>
</dbReference>
<dbReference type="PANTHER" id="PTHR24235:SF29">
    <property type="entry name" value="GH23382P"/>
    <property type="match status" value="1"/>
</dbReference>
<comment type="subcellular location">
    <subcellularLocation>
        <location evidence="1">Membrane</location>
        <topology evidence="1">Multi-pass membrane protein</topology>
    </subcellularLocation>
</comment>
<evidence type="ECO:0000313" key="11">
    <source>
        <dbReference type="Proteomes" id="UP000230750"/>
    </source>
</evidence>
<evidence type="ECO:0000256" key="5">
    <source>
        <dbReference type="ARBA" id="ARBA00023136"/>
    </source>
</evidence>
<evidence type="ECO:0000256" key="6">
    <source>
        <dbReference type="ARBA" id="ARBA00023170"/>
    </source>
</evidence>
<keyword evidence="3 8" id="KW-1133">Transmembrane helix</keyword>
<feature type="non-terminal residue" evidence="10">
    <location>
        <position position="122"/>
    </location>
</feature>
<sequence length="122" mass="13990">MVSYLADRIDYNDTSADYNYNLQVVIHSEEFREKFVHLGIGEMVLVYTFAMVFLVAIGGNLLVCFAVLRNEHMQTVTNYYIVNLAISDILMITLCMPATVMDDFLSSWYFGSLGCKLIPYFQ</sequence>
<dbReference type="OrthoDB" id="5987936at2759"/>
<evidence type="ECO:0000256" key="7">
    <source>
        <dbReference type="ARBA" id="ARBA00023224"/>
    </source>
</evidence>
<dbReference type="GO" id="GO:0004930">
    <property type="term" value="F:G protein-coupled receptor activity"/>
    <property type="evidence" value="ECO:0007669"/>
    <property type="project" value="UniProtKB-KW"/>
</dbReference>
<evidence type="ECO:0000256" key="4">
    <source>
        <dbReference type="ARBA" id="ARBA00023040"/>
    </source>
</evidence>
<dbReference type="GO" id="GO:0016020">
    <property type="term" value="C:membrane"/>
    <property type="evidence" value="ECO:0007669"/>
    <property type="project" value="UniProtKB-SubCell"/>
</dbReference>
<dbReference type="EMBL" id="MRZV01000248">
    <property type="protein sequence ID" value="PIK54453.1"/>
    <property type="molecule type" value="Genomic_DNA"/>
</dbReference>
<keyword evidence="11" id="KW-1185">Reference proteome</keyword>
<dbReference type="InterPro" id="IPR000276">
    <property type="entry name" value="GPCR_Rhodpsn"/>
</dbReference>
<keyword evidence="2 8" id="KW-0812">Transmembrane</keyword>
<dbReference type="PRINTS" id="PR00237">
    <property type="entry name" value="GPCRRHODOPSN"/>
</dbReference>
<keyword evidence="5 8" id="KW-0472">Membrane</keyword>
<keyword evidence="4" id="KW-0297">G-protein coupled receptor</keyword>
<accession>A0A2G8L2H5</accession>
<comment type="caution">
    <text evidence="10">The sequence shown here is derived from an EMBL/GenBank/DDBJ whole genome shotgun (WGS) entry which is preliminary data.</text>
</comment>
<dbReference type="SUPFAM" id="SSF81321">
    <property type="entry name" value="Family A G protein-coupled receptor-like"/>
    <property type="match status" value="1"/>
</dbReference>
<dbReference type="Gene3D" id="1.20.1070.10">
    <property type="entry name" value="Rhodopsin 7-helix transmembrane proteins"/>
    <property type="match status" value="1"/>
</dbReference>
<name>A0A2G8L2H5_STIJA</name>
<dbReference type="PROSITE" id="PS50262">
    <property type="entry name" value="G_PROTEIN_RECEP_F1_2"/>
    <property type="match status" value="1"/>
</dbReference>
<evidence type="ECO:0000313" key="10">
    <source>
        <dbReference type="EMBL" id="PIK54453.1"/>
    </source>
</evidence>
<dbReference type="Proteomes" id="UP000230750">
    <property type="component" value="Unassembled WGS sequence"/>
</dbReference>
<keyword evidence="7" id="KW-0807">Transducer</keyword>
<evidence type="ECO:0000256" key="2">
    <source>
        <dbReference type="ARBA" id="ARBA00022692"/>
    </source>
</evidence>
<evidence type="ECO:0000259" key="9">
    <source>
        <dbReference type="PROSITE" id="PS50262"/>
    </source>
</evidence>
<proteinExistence type="predicted"/>
<feature type="transmembrane region" description="Helical" evidence="8">
    <location>
        <begin position="80"/>
        <end position="100"/>
    </location>
</feature>
<dbReference type="STRING" id="307972.A0A2G8L2H5"/>
<gene>
    <name evidence="10" type="ORF">BSL78_08666</name>
</gene>
<feature type="transmembrane region" description="Helical" evidence="8">
    <location>
        <begin position="44"/>
        <end position="68"/>
    </location>
</feature>
<evidence type="ECO:0000256" key="8">
    <source>
        <dbReference type="SAM" id="Phobius"/>
    </source>
</evidence>
<organism evidence="10 11">
    <name type="scientific">Stichopus japonicus</name>
    <name type="common">Sea cucumber</name>
    <dbReference type="NCBI Taxonomy" id="307972"/>
    <lineage>
        <taxon>Eukaryota</taxon>
        <taxon>Metazoa</taxon>
        <taxon>Echinodermata</taxon>
        <taxon>Eleutherozoa</taxon>
        <taxon>Echinozoa</taxon>
        <taxon>Holothuroidea</taxon>
        <taxon>Aspidochirotacea</taxon>
        <taxon>Aspidochirotida</taxon>
        <taxon>Stichopodidae</taxon>
        <taxon>Apostichopus</taxon>
    </lineage>
</organism>
<dbReference type="Pfam" id="PF00001">
    <property type="entry name" value="7tm_1"/>
    <property type="match status" value="1"/>
</dbReference>